<gene>
    <name evidence="6" type="ORF">TT172_LOCUS868</name>
</gene>
<name>A0A3S4ETA5_9PEZI</name>
<dbReference type="GO" id="GO:0016121">
    <property type="term" value="P:carotene catabolic process"/>
    <property type="evidence" value="ECO:0007669"/>
    <property type="project" value="TreeGrafter"/>
</dbReference>
<evidence type="ECO:0000256" key="5">
    <source>
        <dbReference type="PIRSR" id="PIRSR604294-1"/>
    </source>
</evidence>
<feature type="binding site" evidence="5">
    <location>
        <position position="377"/>
    </location>
    <ligand>
        <name>Fe cation</name>
        <dbReference type="ChEBI" id="CHEBI:24875"/>
        <note>catalytic</note>
    </ligand>
</feature>
<dbReference type="PANTHER" id="PTHR10543:SF24">
    <property type="entry name" value="CAROTENOID ISOMEROOXYGENASE"/>
    <property type="match status" value="1"/>
</dbReference>
<evidence type="ECO:0000256" key="2">
    <source>
        <dbReference type="ARBA" id="ARBA00022723"/>
    </source>
</evidence>
<evidence type="ECO:0000313" key="6">
    <source>
        <dbReference type="EMBL" id="SPQ18449.1"/>
    </source>
</evidence>
<feature type="binding site" evidence="5">
    <location>
        <position position="256"/>
    </location>
    <ligand>
        <name>Fe cation</name>
        <dbReference type="ChEBI" id="CHEBI:24875"/>
        <note>catalytic</note>
    </ligand>
</feature>
<evidence type="ECO:0000256" key="1">
    <source>
        <dbReference type="ARBA" id="ARBA00006787"/>
    </source>
</evidence>
<evidence type="ECO:0000313" key="7">
    <source>
        <dbReference type="Proteomes" id="UP000289323"/>
    </source>
</evidence>
<keyword evidence="4 5" id="KW-0408">Iron</keyword>
<protein>
    <submittedName>
        <fullName evidence="6">05f352ae-5f58-4600-9f75-9f0bc66eee53</fullName>
    </submittedName>
</protein>
<dbReference type="Proteomes" id="UP000289323">
    <property type="component" value="Unassembled WGS sequence"/>
</dbReference>
<comment type="cofactor">
    <cofactor evidence="5">
        <name>Fe(2+)</name>
        <dbReference type="ChEBI" id="CHEBI:29033"/>
    </cofactor>
    <text evidence="5">Binds 1 Fe(2+) ion per subunit.</text>
</comment>
<dbReference type="Pfam" id="PF03055">
    <property type="entry name" value="RPE65"/>
    <property type="match status" value="1"/>
</dbReference>
<reference evidence="6 7" key="1">
    <citation type="submission" date="2018-04" db="EMBL/GenBank/DDBJ databases">
        <authorList>
            <person name="Huttner S."/>
            <person name="Dainat J."/>
        </authorList>
    </citation>
    <scope>NUCLEOTIDE SEQUENCE [LARGE SCALE GENOMIC DNA]</scope>
</reference>
<evidence type="ECO:0000256" key="4">
    <source>
        <dbReference type="ARBA" id="ARBA00023004"/>
    </source>
</evidence>
<dbReference type="EMBL" id="OUUZ01000001">
    <property type="protein sequence ID" value="SPQ18449.1"/>
    <property type="molecule type" value="Genomic_DNA"/>
</dbReference>
<organism evidence="6 7">
    <name type="scientific">Thermothielavioides terrestris</name>
    <dbReference type="NCBI Taxonomy" id="2587410"/>
    <lineage>
        <taxon>Eukaryota</taxon>
        <taxon>Fungi</taxon>
        <taxon>Dikarya</taxon>
        <taxon>Ascomycota</taxon>
        <taxon>Pezizomycotina</taxon>
        <taxon>Sordariomycetes</taxon>
        <taxon>Sordariomycetidae</taxon>
        <taxon>Sordariales</taxon>
        <taxon>Chaetomiaceae</taxon>
        <taxon>Thermothielavioides</taxon>
    </lineage>
</organism>
<accession>A0A3S4ETA5</accession>
<dbReference type="AlphaFoldDB" id="A0A3S4ETA5"/>
<feature type="binding site" evidence="5">
    <location>
        <position position="305"/>
    </location>
    <ligand>
        <name>Fe cation</name>
        <dbReference type="ChEBI" id="CHEBI:24875"/>
        <note>catalytic</note>
    </ligand>
</feature>
<comment type="similarity">
    <text evidence="1">Belongs to the carotenoid oxygenase family.</text>
</comment>
<evidence type="ECO:0000256" key="3">
    <source>
        <dbReference type="ARBA" id="ARBA00023002"/>
    </source>
</evidence>
<dbReference type="GO" id="GO:0046872">
    <property type="term" value="F:metal ion binding"/>
    <property type="evidence" value="ECO:0007669"/>
    <property type="project" value="UniProtKB-KW"/>
</dbReference>
<dbReference type="PANTHER" id="PTHR10543">
    <property type="entry name" value="BETA-CAROTENE DIOXYGENASE"/>
    <property type="match status" value="1"/>
</dbReference>
<proteinExistence type="inferred from homology"/>
<keyword evidence="3" id="KW-0560">Oxidoreductase</keyword>
<feature type="binding site" evidence="5">
    <location>
        <position position="592"/>
    </location>
    <ligand>
        <name>Fe cation</name>
        <dbReference type="ChEBI" id="CHEBI:24875"/>
        <note>catalytic</note>
    </ligand>
</feature>
<keyword evidence="2 5" id="KW-0479">Metal-binding</keyword>
<dbReference type="InterPro" id="IPR004294">
    <property type="entry name" value="Carotenoid_Oase"/>
</dbReference>
<dbReference type="GO" id="GO:0010436">
    <property type="term" value="F:carotenoid dioxygenase activity"/>
    <property type="evidence" value="ECO:0007669"/>
    <property type="project" value="TreeGrafter"/>
</dbReference>
<sequence>MASASAANAVTTLRTAADEAADTASAGRNWAAEKFREWPNEAGFEGLTEHRGPIELTVQGHIPVWAAGILYRTGPGVRTVDDTKSGAFHIDHWFDGLAHTHRFEIFTDKTTGDGTRDGVSEATQVRVRYSSRFQSDAIVKDIKAAGRFPAISFGQRSDPCLGLFSKFMSNFHHRNKRLDNYPVTVQAGVPLQRLAKARETAVPNRSQGHRASPGPVFLGTDTAWLSEIDPETMEPRGPLHPKRLHPDLKGAVGPAHAMVDPETNDYFGVNIDVALSATYRIFQVSAATGETTILATIKEKPAYIHSFFLTRNYVVLCIPVSQFDGLRASWKGSLLGGLKPFDETEPCKWFVVDRRRGRGRGGGLVGVFRSPAAFFFHSVNAFEDDNGDVLCDLVKYPRTDVIFGLYYHVLLNRGDSAKEFWTDPQTAGKRQQLHLARYRLRSAEFRAQEGHAPAWSSVPAAELEFEIAGPHAGDMPTINPAYACRKHRYVYCLVNHGLSTLFDSIAKVDTHTRQVVSWSGGVGHSPGEAIFIARPGVGEDGRRIETEEDDGVLLSVVLDGFQRSSYLVCLDAKTMTDLGRAECGFAVAFGFHGQHVRGGEEK</sequence>